<dbReference type="WBParaSite" id="maker-unitig_38957-snap-gene-0.1-mRNA-1">
    <property type="protein sequence ID" value="maker-unitig_38957-snap-gene-0.1-mRNA-1"/>
    <property type="gene ID" value="maker-unitig_38957-snap-gene-0.1"/>
</dbReference>
<keyword evidence="3" id="KW-1185">Reference proteome</keyword>
<feature type="region of interest" description="Disordered" evidence="2">
    <location>
        <begin position="465"/>
        <end position="489"/>
    </location>
</feature>
<dbReference type="AlphaFoldDB" id="A0A1I8FL96"/>
<name>A0A1I8FL96_9PLAT</name>
<feature type="region of interest" description="Disordered" evidence="2">
    <location>
        <begin position="1"/>
        <end position="99"/>
    </location>
</feature>
<sequence length="548" mass="59526">MNLTRTSPVNHTRTSPVNLKGTSPVNLTKNQFPPVNLKEPVREPHQNQSREAQPNQSVNLTRTSPNQSREPHHNQSREPHLKKGRNSFTISDSDADSELPFPHCALREEERADSELQEASLAPHLRLPPALLCLHLKRFSLDSAAASPRQRAGVQIPAEFRHSEPDGTERRPLPPAWCACRARPAGSASTMDYVRPVGSAQLDMVLSPSQTASKTPYVVLYSAGPPRRVRLPLRALKVQKDSKVLDEAVQQEHIKEEEEILVRKLKQNKNSFKSAGVLKLAWCKTAVEDEERQAGNLKSEMEKMVQLSWTALARKEVENRCREMGAPTAFTGADAGSAAIKFPSASPRLSGARARGFGNEEADRALKPTPPSMSNSAPRRPLIVSHLGSYLRAGEQLPTNCRPIRAVEVGEVRAAAASAGLRHGASGGCRSTRLWQAMLWSGALLLLLGACQPCRASSWHPGAPALVETPSSEGGPTRPSSGSGAGRRTPKWNRRLELAATPALGVFGLGGLLTRPASCCPPSPPGHRVGETERHPRGQRAARWPHGG</sequence>
<evidence type="ECO:0000256" key="2">
    <source>
        <dbReference type="SAM" id="MobiDB-lite"/>
    </source>
</evidence>
<proteinExistence type="predicted"/>
<evidence type="ECO:0000313" key="4">
    <source>
        <dbReference type="WBParaSite" id="maker-unitig_38957-snap-gene-0.1-mRNA-1"/>
    </source>
</evidence>
<reference evidence="4" key="1">
    <citation type="submission" date="2016-11" db="UniProtKB">
        <authorList>
            <consortium name="WormBaseParasite"/>
        </authorList>
    </citation>
    <scope>IDENTIFICATION</scope>
</reference>
<feature type="compositionally biased region" description="Polar residues" evidence="2">
    <location>
        <begin position="46"/>
        <end position="68"/>
    </location>
</feature>
<feature type="region of interest" description="Disordered" evidence="2">
    <location>
        <begin position="518"/>
        <end position="548"/>
    </location>
</feature>
<protein>
    <submittedName>
        <fullName evidence="4">TGF_BETA_2 domain-containing protein</fullName>
    </submittedName>
</protein>
<organism evidence="3 4">
    <name type="scientific">Macrostomum lignano</name>
    <dbReference type="NCBI Taxonomy" id="282301"/>
    <lineage>
        <taxon>Eukaryota</taxon>
        <taxon>Metazoa</taxon>
        <taxon>Spiralia</taxon>
        <taxon>Lophotrochozoa</taxon>
        <taxon>Platyhelminthes</taxon>
        <taxon>Rhabditophora</taxon>
        <taxon>Macrostomorpha</taxon>
        <taxon>Macrostomida</taxon>
        <taxon>Macrostomidae</taxon>
        <taxon>Macrostomum</taxon>
    </lineage>
</organism>
<accession>A0A1I8FL96</accession>
<feature type="compositionally biased region" description="Polar residues" evidence="2">
    <location>
        <begin position="469"/>
        <end position="482"/>
    </location>
</feature>
<evidence type="ECO:0000256" key="1">
    <source>
        <dbReference type="SAM" id="Coils"/>
    </source>
</evidence>
<feature type="compositionally biased region" description="Polar residues" evidence="2">
    <location>
        <begin position="1"/>
        <end position="33"/>
    </location>
</feature>
<keyword evidence="1" id="KW-0175">Coiled coil</keyword>
<feature type="region of interest" description="Disordered" evidence="2">
    <location>
        <begin position="358"/>
        <end position="379"/>
    </location>
</feature>
<dbReference type="Proteomes" id="UP000095280">
    <property type="component" value="Unplaced"/>
</dbReference>
<feature type="coiled-coil region" evidence="1">
    <location>
        <begin position="255"/>
        <end position="307"/>
    </location>
</feature>
<evidence type="ECO:0000313" key="3">
    <source>
        <dbReference type="Proteomes" id="UP000095280"/>
    </source>
</evidence>
<feature type="compositionally biased region" description="Basic and acidic residues" evidence="2">
    <location>
        <begin position="69"/>
        <end position="81"/>
    </location>
</feature>